<reference evidence="2 3" key="1">
    <citation type="submission" date="2019-08" db="EMBL/GenBank/DDBJ databases">
        <authorList>
            <person name="Peeters C."/>
        </authorList>
    </citation>
    <scope>NUCLEOTIDE SEQUENCE [LARGE SCALE GENOMIC DNA]</scope>
    <source>
        <strain evidence="2 3">LMG 31112</strain>
    </source>
</reference>
<feature type="compositionally biased region" description="Polar residues" evidence="1">
    <location>
        <begin position="177"/>
        <end position="187"/>
    </location>
</feature>
<evidence type="ECO:0000256" key="1">
    <source>
        <dbReference type="SAM" id="MobiDB-lite"/>
    </source>
</evidence>
<proteinExistence type="predicted"/>
<sequence length="198" mass="21749">MPLETRGATTVRPLSLSLSRPQNATGFCDPNDDLSGTQPRRLRLLCASTIAFPASMGGPGLGRLRACRQSESSAVRKPSPVPAHPCRHAVGGGARKLARSRHPHDFSILTMSLSPRFCGQTQHPLRTHPRSRDVLDDRRRQRDPSQISTRDLRRTRRNGRGTCQRMPQAENKPSDGIASTSASNSASGMAPRMFRLYS</sequence>
<protein>
    <submittedName>
        <fullName evidence="2">Uncharacterized protein</fullName>
    </submittedName>
</protein>
<name>A0A5E4YMN0_9BURK</name>
<feature type="region of interest" description="Disordered" evidence="1">
    <location>
        <begin position="117"/>
        <end position="198"/>
    </location>
</feature>
<gene>
    <name evidence="2" type="ORF">PHO31112_04641</name>
</gene>
<evidence type="ECO:0000313" key="3">
    <source>
        <dbReference type="Proteomes" id="UP000343317"/>
    </source>
</evidence>
<feature type="compositionally biased region" description="Basic and acidic residues" evidence="1">
    <location>
        <begin position="130"/>
        <end position="143"/>
    </location>
</feature>
<dbReference type="AlphaFoldDB" id="A0A5E4YMN0"/>
<accession>A0A5E4YMN0</accession>
<dbReference type="EMBL" id="CABPSM010000018">
    <property type="protein sequence ID" value="VVE50104.1"/>
    <property type="molecule type" value="Genomic_DNA"/>
</dbReference>
<dbReference type="Proteomes" id="UP000343317">
    <property type="component" value="Unassembled WGS sequence"/>
</dbReference>
<keyword evidence="3" id="KW-1185">Reference proteome</keyword>
<evidence type="ECO:0000313" key="2">
    <source>
        <dbReference type="EMBL" id="VVE50104.1"/>
    </source>
</evidence>
<organism evidence="2 3">
    <name type="scientific">Pandoraea horticolens</name>
    <dbReference type="NCBI Taxonomy" id="2508298"/>
    <lineage>
        <taxon>Bacteria</taxon>
        <taxon>Pseudomonadati</taxon>
        <taxon>Pseudomonadota</taxon>
        <taxon>Betaproteobacteria</taxon>
        <taxon>Burkholderiales</taxon>
        <taxon>Burkholderiaceae</taxon>
        <taxon>Pandoraea</taxon>
    </lineage>
</organism>
<feature type="region of interest" description="Disordered" evidence="1">
    <location>
        <begin position="71"/>
        <end position="100"/>
    </location>
</feature>